<organism evidence="2 3">
    <name type="scientific">Pseudomonas mangiferae</name>
    <dbReference type="NCBI Taxonomy" id="2593654"/>
    <lineage>
        <taxon>Bacteria</taxon>
        <taxon>Pseudomonadati</taxon>
        <taxon>Pseudomonadota</taxon>
        <taxon>Gammaproteobacteria</taxon>
        <taxon>Pseudomonadales</taxon>
        <taxon>Pseudomonadaceae</taxon>
        <taxon>Pseudomonas</taxon>
    </lineage>
</organism>
<evidence type="ECO:0000313" key="3">
    <source>
        <dbReference type="Proteomes" id="UP000315235"/>
    </source>
</evidence>
<dbReference type="Proteomes" id="UP000315235">
    <property type="component" value="Unassembled WGS sequence"/>
</dbReference>
<reference evidence="2 3" key="1">
    <citation type="submission" date="2019-07" db="EMBL/GenBank/DDBJ databases">
        <title>Pseudomonas mangiferae sp. nov., isolated from bark of mango tree in Thailand.</title>
        <authorList>
            <person name="Srisuk N."/>
            <person name="Anurat P."/>
        </authorList>
    </citation>
    <scope>NUCLEOTIDE SEQUENCE [LARGE SCALE GENOMIC DNA]</scope>
    <source>
        <strain evidence="2 3">DMKU_BBB3-04</strain>
    </source>
</reference>
<gene>
    <name evidence="2" type="ORF">FM069_12625</name>
</gene>
<dbReference type="RefSeq" id="WP_143488710.1">
    <property type="nucleotide sequence ID" value="NZ_VJOY01000008.1"/>
</dbReference>
<dbReference type="InterPro" id="IPR009506">
    <property type="entry name" value="YjiS-like"/>
</dbReference>
<dbReference type="Pfam" id="PF06568">
    <property type="entry name" value="YjiS-like"/>
    <property type="match status" value="1"/>
</dbReference>
<evidence type="ECO:0000259" key="1">
    <source>
        <dbReference type="Pfam" id="PF06568"/>
    </source>
</evidence>
<name>A0A553GY07_9PSED</name>
<keyword evidence="3" id="KW-1185">Reference proteome</keyword>
<feature type="domain" description="YjiS-like" evidence="1">
    <location>
        <begin position="32"/>
        <end position="66"/>
    </location>
</feature>
<evidence type="ECO:0000313" key="2">
    <source>
        <dbReference type="EMBL" id="TRX74382.1"/>
    </source>
</evidence>
<dbReference type="EMBL" id="VJOY01000008">
    <property type="protein sequence ID" value="TRX74382.1"/>
    <property type="molecule type" value="Genomic_DNA"/>
</dbReference>
<sequence length="75" mass="8732">MNGLTDVRLALHENDLRDSAKAPVQGLSSETGRWQRFWRKVATRRALLELEAHELRDIGLDMAQAREEGMKPFWR</sequence>
<comment type="caution">
    <text evidence="2">The sequence shown here is derived from an EMBL/GenBank/DDBJ whole genome shotgun (WGS) entry which is preliminary data.</text>
</comment>
<accession>A0A553GY07</accession>
<dbReference type="AlphaFoldDB" id="A0A553GY07"/>
<dbReference type="OrthoDB" id="6496803at2"/>
<proteinExistence type="predicted"/>
<protein>
    <submittedName>
        <fullName evidence="2">DUF1127 domain-containing protein</fullName>
    </submittedName>
</protein>